<dbReference type="Proteomes" id="UP000323632">
    <property type="component" value="Unassembled WGS sequence"/>
</dbReference>
<dbReference type="Pfam" id="PF16437">
    <property type="entry name" value="DUF5034"/>
    <property type="match status" value="1"/>
</dbReference>
<feature type="signal peptide" evidence="1">
    <location>
        <begin position="1"/>
        <end position="20"/>
    </location>
</feature>
<dbReference type="AlphaFoldDB" id="A0A5M6CI86"/>
<dbReference type="InterPro" id="IPR032215">
    <property type="entry name" value="DUF5034"/>
</dbReference>
<evidence type="ECO:0000313" key="3">
    <source>
        <dbReference type="Proteomes" id="UP000323632"/>
    </source>
</evidence>
<feature type="chain" id="PRO_5024336506" evidence="1">
    <location>
        <begin position="21"/>
        <end position="206"/>
    </location>
</feature>
<organism evidence="2 3">
    <name type="scientific">Taibaiella lutea</name>
    <dbReference type="NCBI Taxonomy" id="2608001"/>
    <lineage>
        <taxon>Bacteria</taxon>
        <taxon>Pseudomonadati</taxon>
        <taxon>Bacteroidota</taxon>
        <taxon>Chitinophagia</taxon>
        <taxon>Chitinophagales</taxon>
        <taxon>Chitinophagaceae</taxon>
        <taxon>Taibaiella</taxon>
    </lineage>
</organism>
<comment type="caution">
    <text evidence="2">The sequence shown here is derived from an EMBL/GenBank/DDBJ whole genome shotgun (WGS) entry which is preliminary data.</text>
</comment>
<evidence type="ECO:0000313" key="2">
    <source>
        <dbReference type="EMBL" id="KAA5534777.1"/>
    </source>
</evidence>
<gene>
    <name evidence="2" type="ORF">F0919_09215</name>
</gene>
<keyword evidence="1" id="KW-0732">Signal</keyword>
<dbReference type="RefSeq" id="WP_150032456.1">
    <property type="nucleotide sequence ID" value="NZ_VWSH01000002.1"/>
</dbReference>
<reference evidence="2 3" key="1">
    <citation type="submission" date="2019-09" db="EMBL/GenBank/DDBJ databases">
        <title>Genome sequence and assembly of Taibaiella sp.</title>
        <authorList>
            <person name="Chhetri G."/>
        </authorList>
    </citation>
    <scope>NUCLEOTIDE SEQUENCE [LARGE SCALE GENOMIC DNA]</scope>
    <source>
        <strain evidence="2 3">KVB11</strain>
    </source>
</reference>
<evidence type="ECO:0000256" key="1">
    <source>
        <dbReference type="SAM" id="SignalP"/>
    </source>
</evidence>
<sequence>MIKKLLLILTGYYVLIFVSACTCNCEPTENFNAIVSEINTSMLIYSFQADTSFNFTPIETDSMKYDSYGINLNFIGTIVKAEPSFSLVNTAYACKCYIDDDYFFHDSVSSVTITTINDFDEQHLSGEDVTGYFVYVDNDYTNNKVRKNTVAYFYSNQPSHSYYPGYYFPLYLNARPTLNPNIQFDIKVRFKNGNEQQTRTKSVYLY</sequence>
<proteinExistence type="predicted"/>
<dbReference type="EMBL" id="VWSH01000002">
    <property type="protein sequence ID" value="KAA5534777.1"/>
    <property type="molecule type" value="Genomic_DNA"/>
</dbReference>
<dbReference type="PROSITE" id="PS51257">
    <property type="entry name" value="PROKAR_LIPOPROTEIN"/>
    <property type="match status" value="1"/>
</dbReference>
<keyword evidence="3" id="KW-1185">Reference proteome</keyword>
<protein>
    <submittedName>
        <fullName evidence="2">DUF5034 domain-containing protein</fullName>
    </submittedName>
</protein>
<name>A0A5M6CI86_9BACT</name>
<accession>A0A5M6CI86</accession>